<evidence type="ECO:0000256" key="1">
    <source>
        <dbReference type="SAM" id="MobiDB-lite"/>
    </source>
</evidence>
<protein>
    <submittedName>
        <fullName evidence="2">Uncharacterized protein</fullName>
    </submittedName>
</protein>
<reference evidence="2 3" key="1">
    <citation type="submission" date="2019-06" db="EMBL/GenBank/DDBJ databases">
        <title>Genome Sequence of the Brown Rot Fungal Pathogen Monilinia laxa.</title>
        <authorList>
            <person name="De Miccolis Angelini R.M."/>
            <person name="Landi L."/>
            <person name="Abate D."/>
            <person name="Pollastro S."/>
            <person name="Romanazzi G."/>
            <person name="Faretra F."/>
        </authorList>
    </citation>
    <scope>NUCLEOTIDE SEQUENCE [LARGE SCALE GENOMIC DNA]</scope>
    <source>
        <strain evidence="2 3">Mlax316</strain>
    </source>
</reference>
<name>A0A5N6JQ35_MONLA</name>
<organism evidence="2 3">
    <name type="scientific">Monilinia laxa</name>
    <name type="common">Brown rot fungus</name>
    <name type="synonym">Sclerotinia laxa</name>
    <dbReference type="NCBI Taxonomy" id="61186"/>
    <lineage>
        <taxon>Eukaryota</taxon>
        <taxon>Fungi</taxon>
        <taxon>Dikarya</taxon>
        <taxon>Ascomycota</taxon>
        <taxon>Pezizomycotina</taxon>
        <taxon>Leotiomycetes</taxon>
        <taxon>Helotiales</taxon>
        <taxon>Sclerotiniaceae</taxon>
        <taxon>Monilinia</taxon>
    </lineage>
</organism>
<evidence type="ECO:0000313" key="2">
    <source>
        <dbReference type="EMBL" id="KAB8290744.1"/>
    </source>
</evidence>
<accession>A0A5N6JQ35</accession>
<feature type="region of interest" description="Disordered" evidence="1">
    <location>
        <begin position="1"/>
        <end position="28"/>
    </location>
</feature>
<keyword evidence="3" id="KW-1185">Reference proteome</keyword>
<sequence>MESDIIQESLYNDQATPPANTITAAVSSTPDPAPDVGVNVLAILFQCSDEAQKRFLHEQVLSATAL</sequence>
<feature type="compositionally biased region" description="Polar residues" evidence="1">
    <location>
        <begin position="9"/>
        <end position="28"/>
    </location>
</feature>
<dbReference type="AlphaFoldDB" id="A0A5N6JQ35"/>
<evidence type="ECO:0000313" key="3">
    <source>
        <dbReference type="Proteomes" id="UP000326757"/>
    </source>
</evidence>
<proteinExistence type="predicted"/>
<dbReference type="EMBL" id="VIGI01000016">
    <property type="protein sequence ID" value="KAB8290744.1"/>
    <property type="molecule type" value="Genomic_DNA"/>
</dbReference>
<comment type="caution">
    <text evidence="2">The sequence shown here is derived from an EMBL/GenBank/DDBJ whole genome shotgun (WGS) entry which is preliminary data.</text>
</comment>
<dbReference type="Proteomes" id="UP000326757">
    <property type="component" value="Unassembled WGS sequence"/>
</dbReference>
<gene>
    <name evidence="2" type="ORF">EYC80_008381</name>
</gene>